<accession>A0A7C9FQK9</accession>
<keyword evidence="1" id="KW-0808">Transferase</keyword>
<keyword evidence="1" id="KW-0548">Nucleotidyltransferase</keyword>
<dbReference type="Pfam" id="PF02348">
    <property type="entry name" value="CTP_transf_3"/>
    <property type="match status" value="1"/>
</dbReference>
<evidence type="ECO:0000313" key="2">
    <source>
        <dbReference type="Proteomes" id="UP000479293"/>
    </source>
</evidence>
<evidence type="ECO:0000313" key="1">
    <source>
        <dbReference type="EMBL" id="MPR34969.1"/>
    </source>
</evidence>
<sequence>MSNVLAIVPARGGSKGLPGKNTLPLAGHPLIAYSIKAALDSPGITRVIVSTDSTEIADTARQYGAEVPFIRPDEYAQDHSLDIDVFAHALKWLRQHENYTPDLVVQLRPTSPVRYVYDIENCIQKLSERPEADSLRVVTQAFHTPYKMWRLESGQGYLNPLLTLEGTPDPYNQPRQSLPTVYWQIGTLDVIRPRAILEKDSMSGQGILPYIVSQEQAIDIDDLYSFQKAEAYIATHDCVKFQP</sequence>
<dbReference type="AlphaFoldDB" id="A0A7C9FQK9"/>
<dbReference type="InterPro" id="IPR050793">
    <property type="entry name" value="CMP-NeuNAc_synthase"/>
</dbReference>
<reference evidence="1 2" key="1">
    <citation type="submission" date="2019-10" db="EMBL/GenBank/DDBJ databases">
        <title>Draft Genome Sequence of Cytophagaceae sp. SJW1-29.</title>
        <authorList>
            <person name="Choi A."/>
        </authorList>
    </citation>
    <scope>NUCLEOTIDE SEQUENCE [LARGE SCALE GENOMIC DNA]</scope>
    <source>
        <strain evidence="1 2">SJW1-29</strain>
    </source>
</reference>
<dbReference type="CDD" id="cd02513">
    <property type="entry name" value="CMP-NeuAc_Synthase"/>
    <property type="match status" value="1"/>
</dbReference>
<dbReference type="GO" id="GO:0008781">
    <property type="term" value="F:N-acylneuraminate cytidylyltransferase activity"/>
    <property type="evidence" value="ECO:0007669"/>
    <property type="project" value="TreeGrafter"/>
</dbReference>
<dbReference type="RefSeq" id="WP_152761629.1">
    <property type="nucleotide sequence ID" value="NZ_WHLY01000002.1"/>
</dbReference>
<dbReference type="PANTHER" id="PTHR21485">
    <property type="entry name" value="HAD SUPERFAMILY MEMBERS CMAS AND KDSC"/>
    <property type="match status" value="1"/>
</dbReference>
<protein>
    <submittedName>
        <fullName evidence="1">Acylneuraminate cytidylyltransferase family protein</fullName>
    </submittedName>
</protein>
<dbReference type="InterPro" id="IPR029044">
    <property type="entry name" value="Nucleotide-diphossugar_trans"/>
</dbReference>
<gene>
    <name evidence="1" type="ORF">GBK04_16805</name>
</gene>
<dbReference type="InterPro" id="IPR003329">
    <property type="entry name" value="Cytidylyl_trans"/>
</dbReference>
<organism evidence="1 2">
    <name type="scientific">Salmonirosea aquatica</name>
    <dbReference type="NCBI Taxonomy" id="2654236"/>
    <lineage>
        <taxon>Bacteria</taxon>
        <taxon>Pseudomonadati</taxon>
        <taxon>Bacteroidota</taxon>
        <taxon>Cytophagia</taxon>
        <taxon>Cytophagales</taxon>
        <taxon>Spirosomataceae</taxon>
        <taxon>Salmonirosea</taxon>
    </lineage>
</organism>
<name>A0A7C9FQK9_9BACT</name>
<dbReference type="Proteomes" id="UP000479293">
    <property type="component" value="Unassembled WGS sequence"/>
</dbReference>
<comment type="caution">
    <text evidence="1">The sequence shown here is derived from an EMBL/GenBank/DDBJ whole genome shotgun (WGS) entry which is preliminary data.</text>
</comment>
<dbReference type="Gene3D" id="3.90.550.10">
    <property type="entry name" value="Spore Coat Polysaccharide Biosynthesis Protein SpsA, Chain A"/>
    <property type="match status" value="1"/>
</dbReference>
<dbReference type="PANTHER" id="PTHR21485:SF6">
    <property type="entry name" value="N-ACYLNEURAMINATE CYTIDYLYLTRANSFERASE-RELATED"/>
    <property type="match status" value="1"/>
</dbReference>
<dbReference type="SUPFAM" id="SSF53448">
    <property type="entry name" value="Nucleotide-diphospho-sugar transferases"/>
    <property type="match status" value="1"/>
</dbReference>
<keyword evidence="2" id="KW-1185">Reference proteome</keyword>
<dbReference type="EMBL" id="WHLY01000002">
    <property type="protein sequence ID" value="MPR34969.1"/>
    <property type="molecule type" value="Genomic_DNA"/>
</dbReference>
<proteinExistence type="predicted"/>